<comment type="caution">
    <text evidence="5">The sequence shown here is derived from an EMBL/GenBank/DDBJ whole genome shotgun (WGS) entry which is preliminary data.</text>
</comment>
<dbReference type="PANTHER" id="PTHR42789">
    <property type="entry name" value="D-ISOMER SPECIFIC 2-HYDROXYACID DEHYDROGENASE FAMILY PROTEIN (AFU_ORTHOLOGUE AFUA_6G10090)"/>
    <property type="match status" value="1"/>
</dbReference>
<keyword evidence="2" id="KW-0560">Oxidoreductase</keyword>
<feature type="domain" description="D-isomer specific 2-hydroxyacid dehydrogenase NAD-binding" evidence="4">
    <location>
        <begin position="136"/>
        <end position="316"/>
    </location>
</feature>
<dbReference type="RefSeq" id="WP_146620960.1">
    <property type="nucleotide sequence ID" value="NZ_BJCC01000002.1"/>
</dbReference>
<sequence>MTKIVVVGDPFVPAESLIKAAQQLDLQQPFEISAFDWYSKYSREAFRQIVKQIEQEGPNEFSLPEGLMEAMKTAEILLVHIAPVSQAMLQVAEKLHLIGTCRGGLEHIDLVEWEKHPKVQLIHVIRNAEPVADFTIGMMYSVVRNIARSSSEVQAGNWPQHFLNDPYKTSLSNLTVGLIGLGHIGKLVVKKLNGLGIPVIAYDAFADEEQLQAAGYQLQLADIETVFRQADVLSLHLRVVPETINLINHQLLQLMKPSAYLINTARPDILNKQAFYEALATKKIAGAGIDVVWEEPIRPDDPLLSLDNLIITSHIAGDTIDAIERSPELLQKELNHYLASGVSELLIPHSIN</sequence>
<protein>
    <submittedName>
        <fullName evidence="5">2-hydroxyacid dehydrogenase</fullName>
    </submittedName>
</protein>
<evidence type="ECO:0000259" key="4">
    <source>
        <dbReference type="Pfam" id="PF02826"/>
    </source>
</evidence>
<evidence type="ECO:0000256" key="2">
    <source>
        <dbReference type="ARBA" id="ARBA00023002"/>
    </source>
</evidence>
<evidence type="ECO:0000256" key="1">
    <source>
        <dbReference type="ARBA" id="ARBA00005854"/>
    </source>
</evidence>
<proteinExistence type="inferred from homology"/>
<dbReference type="Proteomes" id="UP000290567">
    <property type="component" value="Unassembled WGS sequence"/>
</dbReference>
<reference evidence="6" key="1">
    <citation type="submission" date="2019-02" db="EMBL/GenBank/DDBJ databases">
        <title>Draft genome sequence of Enterococcus sp. Gos25-1.</title>
        <authorList>
            <person name="Tanaka N."/>
            <person name="Shiwa Y."/>
            <person name="Fujita N."/>
        </authorList>
    </citation>
    <scope>NUCLEOTIDE SEQUENCE [LARGE SCALE GENOMIC DNA]</scope>
    <source>
        <strain evidence="6">Gos25-1</strain>
    </source>
</reference>
<evidence type="ECO:0000313" key="5">
    <source>
        <dbReference type="EMBL" id="GCF92450.1"/>
    </source>
</evidence>
<comment type="similarity">
    <text evidence="1">Belongs to the D-isomer specific 2-hydroxyacid dehydrogenase family.</text>
</comment>
<dbReference type="GO" id="GO:0016616">
    <property type="term" value="F:oxidoreductase activity, acting on the CH-OH group of donors, NAD or NADP as acceptor"/>
    <property type="evidence" value="ECO:0007669"/>
    <property type="project" value="InterPro"/>
</dbReference>
<dbReference type="SUPFAM" id="SSF52283">
    <property type="entry name" value="Formate/glycerate dehydrogenase catalytic domain-like"/>
    <property type="match status" value="1"/>
</dbReference>
<dbReference type="InterPro" id="IPR029753">
    <property type="entry name" value="D-isomer_DH_CS"/>
</dbReference>
<dbReference type="AlphaFoldDB" id="A0A4P5P4A9"/>
<dbReference type="InterPro" id="IPR050857">
    <property type="entry name" value="D-2-hydroxyacid_DH"/>
</dbReference>
<evidence type="ECO:0000313" key="6">
    <source>
        <dbReference type="Proteomes" id="UP000290567"/>
    </source>
</evidence>
<accession>A0A4P5P4A9</accession>
<dbReference type="SUPFAM" id="SSF51735">
    <property type="entry name" value="NAD(P)-binding Rossmann-fold domains"/>
    <property type="match status" value="1"/>
</dbReference>
<dbReference type="GO" id="GO:0051287">
    <property type="term" value="F:NAD binding"/>
    <property type="evidence" value="ECO:0007669"/>
    <property type="project" value="InterPro"/>
</dbReference>
<dbReference type="PANTHER" id="PTHR42789:SF1">
    <property type="entry name" value="D-ISOMER SPECIFIC 2-HYDROXYACID DEHYDROGENASE FAMILY PROTEIN (AFU_ORTHOLOGUE AFUA_6G10090)"/>
    <property type="match status" value="1"/>
</dbReference>
<evidence type="ECO:0000256" key="3">
    <source>
        <dbReference type="ARBA" id="ARBA00023027"/>
    </source>
</evidence>
<dbReference type="Gene3D" id="3.40.50.720">
    <property type="entry name" value="NAD(P)-binding Rossmann-like Domain"/>
    <property type="match status" value="2"/>
</dbReference>
<gene>
    <name evidence="5" type="ORF">NRIC_03410</name>
</gene>
<name>A0A4P5P4A9_9ENTE</name>
<dbReference type="OrthoDB" id="9805416at2"/>
<dbReference type="InterPro" id="IPR006140">
    <property type="entry name" value="D-isomer_DH_NAD-bd"/>
</dbReference>
<organism evidence="5 6">
    <name type="scientific">Enterococcus florum</name>
    <dbReference type="NCBI Taxonomy" id="2480627"/>
    <lineage>
        <taxon>Bacteria</taxon>
        <taxon>Bacillati</taxon>
        <taxon>Bacillota</taxon>
        <taxon>Bacilli</taxon>
        <taxon>Lactobacillales</taxon>
        <taxon>Enterococcaceae</taxon>
        <taxon>Enterococcus</taxon>
    </lineage>
</organism>
<dbReference type="InterPro" id="IPR036291">
    <property type="entry name" value="NAD(P)-bd_dom_sf"/>
</dbReference>
<dbReference type="PROSITE" id="PS00671">
    <property type="entry name" value="D_2_HYDROXYACID_DH_3"/>
    <property type="match status" value="1"/>
</dbReference>
<dbReference type="EMBL" id="BJCC01000002">
    <property type="protein sequence ID" value="GCF92450.1"/>
    <property type="molecule type" value="Genomic_DNA"/>
</dbReference>
<keyword evidence="3" id="KW-0520">NAD</keyword>
<dbReference type="Pfam" id="PF02826">
    <property type="entry name" value="2-Hacid_dh_C"/>
    <property type="match status" value="1"/>
</dbReference>
<keyword evidence="6" id="KW-1185">Reference proteome</keyword>